<organism evidence="1">
    <name type="scientific">marine sediment metagenome</name>
    <dbReference type="NCBI Taxonomy" id="412755"/>
    <lineage>
        <taxon>unclassified sequences</taxon>
        <taxon>metagenomes</taxon>
        <taxon>ecological metagenomes</taxon>
    </lineage>
</organism>
<proteinExistence type="predicted"/>
<sequence length="46" mass="5880">MQLTETDPLVMNTDERYRYWKDQVRWLRDCQVWVDEHADRINIRQR</sequence>
<feature type="non-terminal residue" evidence="1">
    <location>
        <position position="46"/>
    </location>
</feature>
<comment type="caution">
    <text evidence="1">The sequence shown here is derived from an EMBL/GenBank/DDBJ whole genome shotgun (WGS) entry which is preliminary data.</text>
</comment>
<accession>X0XTQ8</accession>
<protein>
    <submittedName>
        <fullName evidence="1">Uncharacterized protein</fullName>
    </submittedName>
</protein>
<evidence type="ECO:0000313" key="1">
    <source>
        <dbReference type="EMBL" id="GAG46645.1"/>
    </source>
</evidence>
<dbReference type="AlphaFoldDB" id="X0XTQ8"/>
<reference evidence="1" key="1">
    <citation type="journal article" date="2014" name="Front. Microbiol.">
        <title>High frequency of phylogenetically diverse reductive dehalogenase-homologous genes in deep subseafloor sedimentary metagenomes.</title>
        <authorList>
            <person name="Kawai M."/>
            <person name="Futagami T."/>
            <person name="Toyoda A."/>
            <person name="Takaki Y."/>
            <person name="Nishi S."/>
            <person name="Hori S."/>
            <person name="Arai W."/>
            <person name="Tsubouchi T."/>
            <person name="Morono Y."/>
            <person name="Uchiyama I."/>
            <person name="Ito T."/>
            <person name="Fujiyama A."/>
            <person name="Inagaki F."/>
            <person name="Takami H."/>
        </authorList>
    </citation>
    <scope>NUCLEOTIDE SEQUENCE</scope>
    <source>
        <strain evidence="1">Expedition CK06-06</strain>
    </source>
</reference>
<gene>
    <name evidence="1" type="ORF">S01H1_81984</name>
</gene>
<name>X0XTQ8_9ZZZZ</name>
<dbReference type="EMBL" id="BARS01055537">
    <property type="protein sequence ID" value="GAG46645.1"/>
    <property type="molecule type" value="Genomic_DNA"/>
</dbReference>